<proteinExistence type="inferred from homology"/>
<evidence type="ECO:0000256" key="4">
    <source>
        <dbReference type="ARBA" id="ARBA00022723"/>
    </source>
</evidence>
<dbReference type="InterPro" id="IPR033942">
    <property type="entry name" value="IMPase"/>
</dbReference>
<dbReference type="PANTHER" id="PTHR20854:SF17">
    <property type="entry name" value="PHOSPHATASE IMPL1, CHLOROPLASTIC"/>
    <property type="match status" value="1"/>
</dbReference>
<dbReference type="CDD" id="cd01639">
    <property type="entry name" value="IMPase"/>
    <property type="match status" value="1"/>
</dbReference>
<evidence type="ECO:0000256" key="5">
    <source>
        <dbReference type="ARBA" id="ARBA00022801"/>
    </source>
</evidence>
<comment type="cofactor">
    <cofactor evidence="1">
        <name>Mg(2+)</name>
        <dbReference type="ChEBI" id="CHEBI:18420"/>
    </cofactor>
</comment>
<dbReference type="InterPro" id="IPR020550">
    <property type="entry name" value="Inositol_monophosphatase_CS"/>
</dbReference>
<evidence type="ECO:0000256" key="3">
    <source>
        <dbReference type="ARBA" id="ARBA00013106"/>
    </source>
</evidence>
<evidence type="ECO:0000256" key="2">
    <source>
        <dbReference type="ARBA" id="ARBA00009759"/>
    </source>
</evidence>
<dbReference type="GO" id="GO:0006020">
    <property type="term" value="P:inositol metabolic process"/>
    <property type="evidence" value="ECO:0007669"/>
    <property type="project" value="TreeGrafter"/>
</dbReference>
<dbReference type="InterPro" id="IPR000760">
    <property type="entry name" value="Inositol_monophosphatase-like"/>
</dbReference>
<reference evidence="7" key="1">
    <citation type="submission" date="2018-05" db="EMBL/GenBank/DDBJ databases">
        <authorList>
            <person name="Lanie J.A."/>
            <person name="Ng W.-L."/>
            <person name="Kazmierczak K.M."/>
            <person name="Andrzejewski T.M."/>
            <person name="Davidsen T.M."/>
            <person name="Wayne K.J."/>
            <person name="Tettelin H."/>
            <person name="Glass J.I."/>
            <person name="Rusch D."/>
            <person name="Podicherti R."/>
            <person name="Tsui H.-C.T."/>
            <person name="Winkler M.E."/>
        </authorList>
    </citation>
    <scope>NUCLEOTIDE SEQUENCE</scope>
</reference>
<dbReference type="EC" id="3.1.3.25" evidence="3"/>
<dbReference type="Gene3D" id="3.40.190.80">
    <property type="match status" value="1"/>
</dbReference>
<dbReference type="PANTHER" id="PTHR20854">
    <property type="entry name" value="INOSITOL MONOPHOSPHATASE"/>
    <property type="match status" value="1"/>
</dbReference>
<dbReference type="AlphaFoldDB" id="A0A381T2X6"/>
<dbReference type="Gene3D" id="3.30.540.10">
    <property type="entry name" value="Fructose-1,6-Bisphosphatase, subunit A, domain 1"/>
    <property type="match status" value="1"/>
</dbReference>
<dbReference type="FunFam" id="3.40.190.80:FF:000002">
    <property type="entry name" value="Inositol-1-monophosphatase"/>
    <property type="match status" value="1"/>
</dbReference>
<dbReference type="GO" id="GO:0046854">
    <property type="term" value="P:phosphatidylinositol phosphate biosynthetic process"/>
    <property type="evidence" value="ECO:0007669"/>
    <property type="project" value="InterPro"/>
</dbReference>
<dbReference type="GO" id="GO:0007165">
    <property type="term" value="P:signal transduction"/>
    <property type="evidence" value="ECO:0007669"/>
    <property type="project" value="TreeGrafter"/>
</dbReference>
<dbReference type="EMBL" id="UINC01003753">
    <property type="protein sequence ID" value="SVA08967.1"/>
    <property type="molecule type" value="Genomic_DNA"/>
</dbReference>
<keyword evidence="5" id="KW-0378">Hydrolase</keyword>
<keyword evidence="6" id="KW-0460">Magnesium</keyword>
<dbReference type="InterPro" id="IPR020583">
    <property type="entry name" value="Inositol_monoP_metal-BS"/>
</dbReference>
<dbReference type="PRINTS" id="PR00377">
    <property type="entry name" value="IMPHPHTASES"/>
</dbReference>
<evidence type="ECO:0000313" key="7">
    <source>
        <dbReference type="EMBL" id="SVA08967.1"/>
    </source>
</evidence>
<dbReference type="GO" id="GO:0046872">
    <property type="term" value="F:metal ion binding"/>
    <property type="evidence" value="ECO:0007669"/>
    <property type="project" value="UniProtKB-KW"/>
</dbReference>
<sequence>MENTRLLLSVAKAAARDASELIMQVQDLDREVSTKSSIADLVTNTDKQAEQTIKEDILTNFPDHGILAEESGVTSSDSAYQWVIDPLDGTTNFVHGLAPFCVSIALMKDNEPLLGVVSELPAGNLFWAVRDEGAYCNGEPIHVAPTKTIADALLITGFAYEHDAKWETNMNLFKEFTHVSHGVRRLGSAAADLCYVACGKADGFWEIGLHPWDSAAGILLVKESGGKVSRLDGKVFSIHDQQLLATNGHLHQEMLEKTAPAIASIAGSD</sequence>
<dbReference type="Pfam" id="PF00459">
    <property type="entry name" value="Inositol_P"/>
    <property type="match status" value="1"/>
</dbReference>
<dbReference type="PROSITE" id="PS00629">
    <property type="entry name" value="IMP_1"/>
    <property type="match status" value="1"/>
</dbReference>
<dbReference type="PROSITE" id="PS00630">
    <property type="entry name" value="IMP_2"/>
    <property type="match status" value="1"/>
</dbReference>
<dbReference type="FunFam" id="3.30.540.10:FF:000003">
    <property type="entry name" value="Inositol-1-monophosphatase"/>
    <property type="match status" value="1"/>
</dbReference>
<dbReference type="SUPFAM" id="SSF56655">
    <property type="entry name" value="Carbohydrate phosphatase"/>
    <property type="match status" value="1"/>
</dbReference>
<evidence type="ECO:0000256" key="6">
    <source>
        <dbReference type="ARBA" id="ARBA00022842"/>
    </source>
</evidence>
<name>A0A381T2X6_9ZZZZ</name>
<evidence type="ECO:0000256" key="1">
    <source>
        <dbReference type="ARBA" id="ARBA00001946"/>
    </source>
</evidence>
<organism evidence="7">
    <name type="scientific">marine metagenome</name>
    <dbReference type="NCBI Taxonomy" id="408172"/>
    <lineage>
        <taxon>unclassified sequences</taxon>
        <taxon>metagenomes</taxon>
        <taxon>ecological metagenomes</taxon>
    </lineage>
</organism>
<comment type="similarity">
    <text evidence="2">Belongs to the inositol monophosphatase superfamily.</text>
</comment>
<protein>
    <recommendedName>
        <fullName evidence="3">inositol-phosphate phosphatase</fullName>
        <ecNumber evidence="3">3.1.3.25</ecNumber>
    </recommendedName>
</protein>
<accession>A0A381T2X6</accession>
<keyword evidence="4" id="KW-0479">Metal-binding</keyword>
<gene>
    <name evidence="7" type="ORF">METZ01_LOCUS61821</name>
</gene>
<dbReference type="GO" id="GO:0008934">
    <property type="term" value="F:inositol monophosphate 1-phosphatase activity"/>
    <property type="evidence" value="ECO:0007669"/>
    <property type="project" value="InterPro"/>
</dbReference>